<protein>
    <submittedName>
        <fullName evidence="1">Uncharacterized protein</fullName>
    </submittedName>
</protein>
<name>A0ACC1R6Y9_9HYPO</name>
<organism evidence="1 2">
    <name type="scientific">Lecanicillium saksenae</name>
    <dbReference type="NCBI Taxonomy" id="468837"/>
    <lineage>
        <taxon>Eukaryota</taxon>
        <taxon>Fungi</taxon>
        <taxon>Dikarya</taxon>
        <taxon>Ascomycota</taxon>
        <taxon>Pezizomycotina</taxon>
        <taxon>Sordariomycetes</taxon>
        <taxon>Hypocreomycetidae</taxon>
        <taxon>Hypocreales</taxon>
        <taxon>Cordycipitaceae</taxon>
        <taxon>Lecanicillium</taxon>
    </lineage>
</organism>
<sequence length="86" mass="9648">MPATVEILPQLGVDKARFDGEIKKSAELVKAPKDGEAGQYHFLECEEIKVFDENNKVLELQKNFTGSVRVTSDHGISIMEGKWIKD</sequence>
<accession>A0ACC1R6Y9</accession>
<dbReference type="Proteomes" id="UP001148737">
    <property type="component" value="Unassembled WGS sequence"/>
</dbReference>
<keyword evidence="2" id="KW-1185">Reference proteome</keyword>
<evidence type="ECO:0000313" key="1">
    <source>
        <dbReference type="EMBL" id="KAJ3499502.1"/>
    </source>
</evidence>
<comment type="caution">
    <text evidence="1">The sequence shown here is derived from an EMBL/GenBank/DDBJ whole genome shotgun (WGS) entry which is preliminary data.</text>
</comment>
<reference evidence="1" key="1">
    <citation type="submission" date="2022-07" db="EMBL/GenBank/DDBJ databases">
        <title>Genome Sequence of Lecanicillium saksenae.</title>
        <authorList>
            <person name="Buettner E."/>
        </authorList>
    </citation>
    <scope>NUCLEOTIDE SEQUENCE</scope>
    <source>
        <strain evidence="1">VT-O1</strain>
    </source>
</reference>
<dbReference type="EMBL" id="JANAKD010000008">
    <property type="protein sequence ID" value="KAJ3499502.1"/>
    <property type="molecule type" value="Genomic_DNA"/>
</dbReference>
<evidence type="ECO:0000313" key="2">
    <source>
        <dbReference type="Proteomes" id="UP001148737"/>
    </source>
</evidence>
<gene>
    <name evidence="1" type="ORF">NLG97_g291</name>
</gene>
<proteinExistence type="predicted"/>